<accession>A0ACB8SWR6</accession>
<comment type="caution">
    <text evidence="1">The sequence shown here is derived from an EMBL/GenBank/DDBJ whole genome shotgun (WGS) entry which is preliminary data.</text>
</comment>
<proteinExistence type="predicted"/>
<evidence type="ECO:0000313" key="2">
    <source>
        <dbReference type="Proteomes" id="UP000814140"/>
    </source>
</evidence>
<organism evidence="1 2">
    <name type="scientific">Artomyces pyxidatus</name>
    <dbReference type="NCBI Taxonomy" id="48021"/>
    <lineage>
        <taxon>Eukaryota</taxon>
        <taxon>Fungi</taxon>
        <taxon>Dikarya</taxon>
        <taxon>Basidiomycota</taxon>
        <taxon>Agaricomycotina</taxon>
        <taxon>Agaricomycetes</taxon>
        <taxon>Russulales</taxon>
        <taxon>Auriscalpiaceae</taxon>
        <taxon>Artomyces</taxon>
    </lineage>
</organism>
<protein>
    <submittedName>
        <fullName evidence="1">Uncharacterized protein</fullName>
    </submittedName>
</protein>
<gene>
    <name evidence="1" type="ORF">BV25DRAFT_1917198</name>
</gene>
<sequence>MRCWACKARGHVKRECPLRSAPTPAPPPSPSRQDPTAQAFHAAHTHLKMMAWEARLAARFATERWLGLEEVAQRVGQEDLPNQFNTPWDGTVFNSPVPPSWEEVDAQPEVGPNPFGWEAEGYQRTKEAWDAARI</sequence>
<evidence type="ECO:0000313" key="1">
    <source>
        <dbReference type="EMBL" id="KAI0060919.1"/>
    </source>
</evidence>
<reference evidence="1" key="2">
    <citation type="journal article" date="2022" name="New Phytol.">
        <title>Evolutionary transition to the ectomycorrhizal habit in the genomes of a hyperdiverse lineage of mushroom-forming fungi.</title>
        <authorList>
            <person name="Looney B."/>
            <person name="Miyauchi S."/>
            <person name="Morin E."/>
            <person name="Drula E."/>
            <person name="Courty P.E."/>
            <person name="Kohler A."/>
            <person name="Kuo A."/>
            <person name="LaButti K."/>
            <person name="Pangilinan J."/>
            <person name="Lipzen A."/>
            <person name="Riley R."/>
            <person name="Andreopoulos W."/>
            <person name="He G."/>
            <person name="Johnson J."/>
            <person name="Nolan M."/>
            <person name="Tritt A."/>
            <person name="Barry K.W."/>
            <person name="Grigoriev I.V."/>
            <person name="Nagy L.G."/>
            <person name="Hibbett D."/>
            <person name="Henrissat B."/>
            <person name="Matheny P.B."/>
            <person name="Labbe J."/>
            <person name="Martin F.M."/>
        </authorList>
    </citation>
    <scope>NUCLEOTIDE SEQUENCE</scope>
    <source>
        <strain evidence="1">HHB10654</strain>
    </source>
</reference>
<reference evidence="1" key="1">
    <citation type="submission" date="2021-03" db="EMBL/GenBank/DDBJ databases">
        <authorList>
            <consortium name="DOE Joint Genome Institute"/>
            <person name="Ahrendt S."/>
            <person name="Looney B.P."/>
            <person name="Miyauchi S."/>
            <person name="Morin E."/>
            <person name="Drula E."/>
            <person name="Courty P.E."/>
            <person name="Chicoki N."/>
            <person name="Fauchery L."/>
            <person name="Kohler A."/>
            <person name="Kuo A."/>
            <person name="Labutti K."/>
            <person name="Pangilinan J."/>
            <person name="Lipzen A."/>
            <person name="Riley R."/>
            <person name="Andreopoulos W."/>
            <person name="He G."/>
            <person name="Johnson J."/>
            <person name="Barry K.W."/>
            <person name="Grigoriev I.V."/>
            <person name="Nagy L."/>
            <person name="Hibbett D."/>
            <person name="Henrissat B."/>
            <person name="Matheny P.B."/>
            <person name="Labbe J."/>
            <person name="Martin F."/>
        </authorList>
    </citation>
    <scope>NUCLEOTIDE SEQUENCE</scope>
    <source>
        <strain evidence="1">HHB10654</strain>
    </source>
</reference>
<dbReference type="Proteomes" id="UP000814140">
    <property type="component" value="Unassembled WGS sequence"/>
</dbReference>
<name>A0ACB8SWR6_9AGAM</name>
<keyword evidence="2" id="KW-1185">Reference proteome</keyword>
<dbReference type="EMBL" id="MU277215">
    <property type="protein sequence ID" value="KAI0060919.1"/>
    <property type="molecule type" value="Genomic_DNA"/>
</dbReference>